<dbReference type="Pfam" id="PF13942">
    <property type="entry name" value="Lipoprotein_20"/>
    <property type="match status" value="1"/>
</dbReference>
<feature type="coiled-coil region" evidence="1">
    <location>
        <begin position="126"/>
        <end position="216"/>
    </location>
</feature>
<keyword evidence="1" id="KW-0175">Coiled coil</keyword>
<organism evidence="3 4">
    <name type="scientific">Leminorella richardii</name>
    <dbReference type="NCBI Taxonomy" id="158841"/>
    <lineage>
        <taxon>Bacteria</taxon>
        <taxon>Pseudomonadati</taxon>
        <taxon>Pseudomonadota</taxon>
        <taxon>Gammaproteobacteria</taxon>
        <taxon>Enterobacterales</taxon>
        <taxon>Budviciaceae</taxon>
        <taxon>Leminorella</taxon>
    </lineage>
</organism>
<protein>
    <submittedName>
        <fullName evidence="3">Quorum-sensing regulator protein G</fullName>
    </submittedName>
</protein>
<accession>A0A2X4XJ37</accession>
<keyword evidence="4" id="KW-1185">Reference proteome</keyword>
<dbReference type="InterPro" id="IPR025262">
    <property type="entry name" value="QseG"/>
</dbReference>
<gene>
    <name evidence="3" type="primary">qseG</name>
    <name evidence="3" type="ORF">NCTC12151_00851</name>
</gene>
<dbReference type="RefSeq" id="WP_111739444.1">
    <property type="nucleotide sequence ID" value="NZ_LR698987.1"/>
</dbReference>
<evidence type="ECO:0000256" key="2">
    <source>
        <dbReference type="SAM" id="MobiDB-lite"/>
    </source>
</evidence>
<feature type="compositionally biased region" description="Low complexity" evidence="2">
    <location>
        <begin position="244"/>
        <end position="261"/>
    </location>
</feature>
<dbReference type="OrthoDB" id="6485482at2"/>
<feature type="region of interest" description="Disordered" evidence="2">
    <location>
        <begin position="222"/>
        <end position="354"/>
    </location>
</feature>
<evidence type="ECO:0000256" key="1">
    <source>
        <dbReference type="SAM" id="Coils"/>
    </source>
</evidence>
<evidence type="ECO:0000313" key="4">
    <source>
        <dbReference type="Proteomes" id="UP000249005"/>
    </source>
</evidence>
<proteinExistence type="predicted"/>
<dbReference type="AlphaFoldDB" id="A0A2X4XJ37"/>
<evidence type="ECO:0000313" key="3">
    <source>
        <dbReference type="EMBL" id="SQI36634.1"/>
    </source>
</evidence>
<feature type="compositionally biased region" description="Low complexity" evidence="2">
    <location>
        <begin position="292"/>
        <end position="313"/>
    </location>
</feature>
<feature type="compositionally biased region" description="Low complexity" evidence="2">
    <location>
        <begin position="334"/>
        <end position="354"/>
    </location>
</feature>
<dbReference type="KEGG" id="lri:NCTC12151_00851"/>
<name>A0A2X4XJ37_9GAMM</name>
<sequence length="354" mass="38636">MPKSSVRTVTLKEKANPKRDLNGLRGRALLLLIPLLLTGCAGRGVVDAVSGEVKYESPDRKVSDYSRVRCDGDIWKNQNDETNANGLYWLRLISCARTFTPTQARVQSYGYDSAKWDGAFKRAILLARLEQGNAERRSALEQLKNVQANYPESVYPLAMMWRSEQLIQATLQDERGRAQRQKESAEAQIIELQLQMADTKHQLHETTRKLQNLTDIERQLSSRKMTQGEGITPISPLPPENPEGNASAAAGDVSGSASTAAPKPNDENGKKATEKPAETDSAPAVKSEKKPSSSASSEVVKPPEKPAVVEPQPVGVPEKPATVKPQPETTPEKPVQSPQSTPSQSEAAPQTQTP</sequence>
<dbReference type="EMBL" id="LS483470">
    <property type="protein sequence ID" value="SQI36634.1"/>
    <property type="molecule type" value="Genomic_DNA"/>
</dbReference>
<dbReference type="Proteomes" id="UP000249005">
    <property type="component" value="Chromosome 1"/>
</dbReference>
<reference evidence="3 4" key="1">
    <citation type="submission" date="2018-06" db="EMBL/GenBank/DDBJ databases">
        <authorList>
            <consortium name="Pathogen Informatics"/>
            <person name="Doyle S."/>
        </authorList>
    </citation>
    <scope>NUCLEOTIDE SEQUENCE [LARGE SCALE GENOMIC DNA]</scope>
    <source>
        <strain evidence="3 4">NCTC12151</strain>
    </source>
</reference>
<feature type="compositionally biased region" description="Basic and acidic residues" evidence="2">
    <location>
        <begin position="264"/>
        <end position="278"/>
    </location>
</feature>